<dbReference type="GO" id="GO:0004519">
    <property type="term" value="F:endonuclease activity"/>
    <property type="evidence" value="ECO:0007669"/>
    <property type="project" value="UniProtKB-KW"/>
</dbReference>
<dbReference type="InterPro" id="IPR051320">
    <property type="entry name" value="Viral_Replic_Matur_Polypro"/>
</dbReference>
<accession>A0A9W6UCL8</accession>
<keyword evidence="7" id="KW-1185">Reference proteome</keyword>
<reference evidence="6" key="1">
    <citation type="submission" date="2023-04" db="EMBL/GenBank/DDBJ databases">
        <title>Phytophthora fragariaefolia NBRC 109709.</title>
        <authorList>
            <person name="Ichikawa N."/>
            <person name="Sato H."/>
            <person name="Tonouchi N."/>
        </authorList>
    </citation>
    <scope>NUCLEOTIDE SEQUENCE</scope>
    <source>
        <strain evidence="6">NBRC 109709</strain>
    </source>
</reference>
<feature type="domain" description="Reverse transcriptase" evidence="4">
    <location>
        <begin position="442"/>
        <end position="552"/>
    </location>
</feature>
<dbReference type="InterPro" id="IPR000477">
    <property type="entry name" value="RT_dom"/>
</dbReference>
<protein>
    <submittedName>
        <fullName evidence="6">Unnamed protein product</fullName>
    </submittedName>
</protein>
<feature type="region of interest" description="Disordered" evidence="3">
    <location>
        <begin position="183"/>
        <end position="271"/>
    </location>
</feature>
<dbReference type="EMBL" id="BSXT01000580">
    <property type="protein sequence ID" value="GMF30453.1"/>
    <property type="molecule type" value="Genomic_DNA"/>
</dbReference>
<dbReference type="InterPro" id="IPR043128">
    <property type="entry name" value="Rev_trsase/Diguanyl_cyclase"/>
</dbReference>
<feature type="region of interest" description="Disordered" evidence="3">
    <location>
        <begin position="1108"/>
        <end position="1131"/>
    </location>
</feature>
<evidence type="ECO:0000256" key="3">
    <source>
        <dbReference type="SAM" id="MobiDB-lite"/>
    </source>
</evidence>
<dbReference type="GO" id="GO:0006508">
    <property type="term" value="P:proteolysis"/>
    <property type="evidence" value="ECO:0007669"/>
    <property type="project" value="UniProtKB-KW"/>
</dbReference>
<dbReference type="SUPFAM" id="SSF56672">
    <property type="entry name" value="DNA/RNA polymerases"/>
    <property type="match status" value="1"/>
</dbReference>
<dbReference type="PANTHER" id="PTHR33064">
    <property type="entry name" value="POL PROTEIN"/>
    <property type="match status" value="1"/>
</dbReference>
<feature type="compositionally biased region" description="Basic and acidic residues" evidence="3">
    <location>
        <begin position="1111"/>
        <end position="1131"/>
    </location>
</feature>
<dbReference type="Gene3D" id="3.30.70.270">
    <property type="match status" value="3"/>
</dbReference>
<organism evidence="6 7">
    <name type="scientific">Phytophthora fragariaefolia</name>
    <dbReference type="NCBI Taxonomy" id="1490495"/>
    <lineage>
        <taxon>Eukaryota</taxon>
        <taxon>Sar</taxon>
        <taxon>Stramenopiles</taxon>
        <taxon>Oomycota</taxon>
        <taxon>Peronosporomycetes</taxon>
        <taxon>Peronosporales</taxon>
        <taxon>Peronosporaceae</taxon>
        <taxon>Phytophthora</taxon>
    </lineage>
</organism>
<gene>
    <name evidence="6" type="ORF">Pfra01_000675400</name>
</gene>
<feature type="compositionally biased region" description="Basic and acidic residues" evidence="3">
    <location>
        <begin position="142"/>
        <end position="151"/>
    </location>
</feature>
<proteinExistence type="predicted"/>
<name>A0A9W6UCL8_9STRA</name>
<dbReference type="GO" id="GO:0003964">
    <property type="term" value="F:RNA-directed DNA polymerase activity"/>
    <property type="evidence" value="ECO:0007669"/>
    <property type="project" value="UniProtKB-KW"/>
</dbReference>
<dbReference type="Gene3D" id="3.10.10.10">
    <property type="entry name" value="HIV Type 1 Reverse Transcriptase, subunit A, domain 1"/>
    <property type="match status" value="2"/>
</dbReference>
<evidence type="ECO:0000313" key="6">
    <source>
        <dbReference type="EMBL" id="GMF30453.1"/>
    </source>
</evidence>
<evidence type="ECO:0000259" key="4">
    <source>
        <dbReference type="Pfam" id="PF00078"/>
    </source>
</evidence>
<dbReference type="InterPro" id="IPR043502">
    <property type="entry name" value="DNA/RNA_pol_sf"/>
</dbReference>
<dbReference type="Proteomes" id="UP001165121">
    <property type="component" value="Unassembled WGS sequence"/>
</dbReference>
<dbReference type="InterPro" id="IPR001969">
    <property type="entry name" value="Aspartic_peptidase_AS"/>
</dbReference>
<dbReference type="Pfam" id="PF17919">
    <property type="entry name" value="RT_RNaseH_2"/>
    <property type="match status" value="1"/>
</dbReference>
<dbReference type="PROSITE" id="PS00141">
    <property type="entry name" value="ASP_PROTEASE"/>
    <property type="match status" value="1"/>
</dbReference>
<dbReference type="CDD" id="cd01647">
    <property type="entry name" value="RT_LTR"/>
    <property type="match status" value="1"/>
</dbReference>
<dbReference type="GO" id="GO:0004190">
    <property type="term" value="F:aspartic-type endopeptidase activity"/>
    <property type="evidence" value="ECO:0007669"/>
    <property type="project" value="UniProtKB-KW"/>
</dbReference>
<evidence type="ECO:0000259" key="5">
    <source>
        <dbReference type="Pfam" id="PF17919"/>
    </source>
</evidence>
<dbReference type="Pfam" id="PF00078">
    <property type="entry name" value="RVT_1"/>
    <property type="match status" value="1"/>
</dbReference>
<feature type="compositionally biased region" description="Basic and acidic residues" evidence="3">
    <location>
        <begin position="183"/>
        <end position="217"/>
    </location>
</feature>
<dbReference type="PANTHER" id="PTHR33064:SF37">
    <property type="entry name" value="RIBONUCLEASE H"/>
    <property type="match status" value="1"/>
</dbReference>
<feature type="domain" description="Reverse transcriptase/retrotransposon-derived protein RNase H-like" evidence="5">
    <location>
        <begin position="649"/>
        <end position="740"/>
    </location>
</feature>
<feature type="region of interest" description="Disordered" evidence="3">
    <location>
        <begin position="142"/>
        <end position="162"/>
    </location>
</feature>
<keyword evidence="1" id="KW-0460">Magnesium</keyword>
<comment type="caution">
    <text evidence="6">The sequence shown here is derived from an EMBL/GenBank/DDBJ whole genome shotgun (WGS) entry which is preliminary data.</text>
</comment>
<dbReference type="InterPro" id="IPR041577">
    <property type="entry name" value="RT_RNaseH_2"/>
</dbReference>
<keyword evidence="2" id="KW-0229">DNA integration</keyword>
<evidence type="ECO:0000256" key="2">
    <source>
        <dbReference type="ARBA" id="ARBA00022908"/>
    </source>
</evidence>
<evidence type="ECO:0000256" key="1">
    <source>
        <dbReference type="ARBA" id="ARBA00022842"/>
    </source>
</evidence>
<feature type="compositionally biased region" description="Basic and acidic residues" evidence="3">
    <location>
        <begin position="235"/>
        <end position="252"/>
    </location>
</feature>
<evidence type="ECO:0000313" key="7">
    <source>
        <dbReference type="Proteomes" id="UP001165121"/>
    </source>
</evidence>
<sequence length="1410" mass="157091">MVRAERSELCICAYIEKRPGQKVNTPTDATDNTCELKPTSAVASLRQIDEFSRSEMELDLLPGGSRGYWKYHAPGKWFQQAKAVGKINNEKAKLLFDSGAEVSIIDPAFAHKIGFLGDSGPFVSADGCQGLDQTRYLRLSEGDSATERQARDLASTGRGSSSSGFCLGRIASVLRVAEPCFRSDDRSATSPDGRRTTRRPDGRAPAVRDADEDRETACARPETGGVSDSEAGCPVDRKAPEIVKEERLHDRGAGPPTEMLSEPAIPSTQSDHLIDTAPTRDPTISTSEHPVALKSEQHMALLPEVVSTTDEGTIEDIQAGDPEFNTPEEARSVISTWEEQRQWSSGCDSAVAPQFREKLSQQIKGLLSAKIIQSSTSPWASPIVIIIKKNGVDIRLCVDYRLVNSLTRLMVYPIPLINDLLEDLDMVLWYCSLDMASGFWVWLRMPFGLKNGPQIYQRLVDNALYGHLNISANADSAFPIDVFKDGEPETDQKPSVLGRRSYIDDILVTASGWDVLCEKVKKLLEACDRWNLSIRVVKRFWGLRKVDYLGHRVSVDGFEAHPKDLKSLANLPFPRTMRSMQIFLESLNYYSRFIEDFAIYAAVLYELREASFHEIRVKEEIKPASDPQLIGDGRSTVLDDRRGEGVMIAFTMLKAKIASTPALRHFDPDRAPVVVVYASKWAIFASLMQKHDGVYWPVIFTSRTLKSNDINYGIVGKEVLALLRILDVCYTLLVTRSIKVLTRHSTLAWLVHSSGFNGRLGRCAALSSSWTLEVRRSEKGDDEILGTIAASITPREEVDEVLTAIAPKKLPRQTVSMPPPTVELIEHLLVVSFYGSARVTRGFGAYGAIVWKLSGWEVLAAAFEYAPDVTVNEADADRLTSTALQKEEGAHITSDEDRQDLVTLNRLDELLMPKFTDQVAQVTAVTRSAWRRRLQPETLHETVVRQMRSERIVQAQNKEKWIADLKAYLQGNLADLTAEEVKACSRIADDYEVDDDGLLLYCPITAQSCGDREMIARLVGPETLHRDFLHHYHTSLEGGIRESGAPIDVLEHISTGEASIPVFSATWQNASTVRLGMGGRLLEARHRGMQATYPFQIVVMDTSRRCRRQRAHSEERRQQRDDDHDVSAEDRAHVNLVRLDSAAVSDDDDSGGMRVYASDGPPTADMLVDEMTQHVKRDSGARYSVAGTDWTMRGERKQVDAPVMCIEGIGGFLLDLQSVWTFSMVNVYGQKVTVDACIIEGSTNEFLVSVEFLDGHRAMMDFERKEVRYNERGHKVIIQFRTTEMRDDSMTAAVRLARSTNLHRRTVQSVEVAIAAPDGEEGIFLPTVNNGAVLLASTVTKVNNGKALIPAINTYGGRIRLPSRKELGVWIPMTSDIELLEMHGVLRSERVQTWLDELADTTTPLDDESE</sequence>